<dbReference type="EC" id="1.1.1.100" evidence="2"/>
<dbReference type="EMBL" id="PRFC01000073">
    <property type="protein sequence ID" value="PWV10041.1"/>
    <property type="molecule type" value="Genomic_DNA"/>
</dbReference>
<dbReference type="PANTHER" id="PTHR42879">
    <property type="entry name" value="3-OXOACYL-(ACYL-CARRIER-PROTEIN) REDUCTASE"/>
    <property type="match status" value="1"/>
</dbReference>
<dbReference type="VEuPathDB" id="TriTrypDB:Tc_MARK_8608"/>
<comment type="catalytic activity">
    <reaction evidence="3">
        <text>a (3R)-hydroxyacyl-[ACP] + NADP(+) = a 3-oxoacyl-[ACP] + NADPH + H(+)</text>
        <dbReference type="Rhea" id="RHEA:17397"/>
        <dbReference type="Rhea" id="RHEA-COMP:9916"/>
        <dbReference type="Rhea" id="RHEA-COMP:9945"/>
        <dbReference type="ChEBI" id="CHEBI:15378"/>
        <dbReference type="ChEBI" id="CHEBI:57783"/>
        <dbReference type="ChEBI" id="CHEBI:58349"/>
        <dbReference type="ChEBI" id="CHEBI:78776"/>
        <dbReference type="ChEBI" id="CHEBI:78827"/>
        <dbReference type="EC" id="1.1.1.100"/>
    </reaction>
</comment>
<gene>
    <name evidence="4" type="ORF">C3747_73g115</name>
</gene>
<dbReference type="GO" id="GO:0004316">
    <property type="term" value="F:3-oxoacyl-[acyl-carrier-protein] reductase (NADPH) activity"/>
    <property type="evidence" value="ECO:0007669"/>
    <property type="project" value="UniProtKB-EC"/>
</dbReference>
<sequence>MSGQKGFCQGGWPVVRGQERVSVSALRCGWRWLERMLFLMAGARVQRISAIVEKVAATARAFRCFAADLKDRAQVEALIKFTEKELGAVEILVNNAGIQHVSPVETFPSDKWDEIIALNLTSAFHATQLCLPGMRQRGWAALLTLPRFKGWWVR</sequence>
<name>A0A2V2WN96_TRYCR</name>
<dbReference type="VEuPathDB" id="TriTrypDB:TcYC6_0079100"/>
<dbReference type="AlphaFoldDB" id="A0A2V2WN96"/>
<dbReference type="SUPFAM" id="SSF51735">
    <property type="entry name" value="NAD(P)-binding Rossmann-fold domains"/>
    <property type="match status" value="1"/>
</dbReference>
<comment type="caution">
    <text evidence="4">The sequence shown here is derived from an EMBL/GenBank/DDBJ whole genome shotgun (WGS) entry which is preliminary data.</text>
</comment>
<dbReference type="VEuPathDB" id="TriTrypDB:ECC02_003942"/>
<evidence type="ECO:0000256" key="2">
    <source>
        <dbReference type="ARBA" id="ARBA00012948"/>
    </source>
</evidence>
<dbReference type="VEuPathDB" id="TriTrypDB:TcCLB.507049.60"/>
<dbReference type="VEuPathDB" id="TriTrypDB:TcG_01221"/>
<protein>
    <recommendedName>
        <fullName evidence="2">3-oxoacyl-[acyl-carrier-protein] reductase</fullName>
        <ecNumber evidence="2">1.1.1.100</ecNumber>
    </recommendedName>
</protein>
<dbReference type="VEuPathDB" id="TriTrypDB:BCY84_16254"/>
<reference evidence="4 5" key="1">
    <citation type="journal article" date="2018" name="Microb. Genom.">
        <title>Expanding an expanded genome: long-read sequencing of Trypanosoma cruzi.</title>
        <authorList>
            <person name="Berna L."/>
            <person name="Rodriguez M."/>
            <person name="Chiribao M.L."/>
            <person name="Parodi-Talice A."/>
            <person name="Pita S."/>
            <person name="Rijo G."/>
            <person name="Alvarez-Valin F."/>
            <person name="Robello C."/>
        </authorList>
    </citation>
    <scope>NUCLEOTIDE SEQUENCE [LARGE SCALE GENOMIC DNA]</scope>
    <source>
        <strain evidence="4 5">TCC</strain>
    </source>
</reference>
<dbReference type="VEuPathDB" id="TriTrypDB:C4B63_13g310"/>
<accession>A0A2V2WN96</accession>
<dbReference type="InterPro" id="IPR036291">
    <property type="entry name" value="NAD(P)-bd_dom_sf"/>
</dbReference>
<proteinExistence type="inferred from homology"/>
<dbReference type="PANTHER" id="PTHR42879:SF2">
    <property type="entry name" value="3-OXOACYL-[ACYL-CARRIER-PROTEIN] REDUCTASE FABG"/>
    <property type="match status" value="1"/>
</dbReference>
<comment type="similarity">
    <text evidence="1">Belongs to the short-chain dehydrogenases/reductases (SDR) family.</text>
</comment>
<dbReference type="Pfam" id="PF00106">
    <property type="entry name" value="adh_short"/>
    <property type="match status" value="1"/>
</dbReference>
<dbReference type="VEuPathDB" id="TriTrypDB:C3747_73g115"/>
<dbReference type="InterPro" id="IPR050259">
    <property type="entry name" value="SDR"/>
</dbReference>
<dbReference type="VEuPathDB" id="TriTrypDB:TcCL_ESM02608"/>
<evidence type="ECO:0000313" key="4">
    <source>
        <dbReference type="EMBL" id="PWV10041.1"/>
    </source>
</evidence>
<dbReference type="InterPro" id="IPR002347">
    <property type="entry name" value="SDR_fam"/>
</dbReference>
<evidence type="ECO:0000313" key="5">
    <source>
        <dbReference type="Proteomes" id="UP000246078"/>
    </source>
</evidence>
<organism evidence="4 5">
    <name type="scientific">Trypanosoma cruzi</name>
    <dbReference type="NCBI Taxonomy" id="5693"/>
    <lineage>
        <taxon>Eukaryota</taxon>
        <taxon>Discoba</taxon>
        <taxon>Euglenozoa</taxon>
        <taxon>Kinetoplastea</taxon>
        <taxon>Metakinetoplastina</taxon>
        <taxon>Trypanosomatida</taxon>
        <taxon>Trypanosomatidae</taxon>
        <taxon>Trypanosoma</taxon>
        <taxon>Schizotrypanum</taxon>
    </lineage>
</organism>
<evidence type="ECO:0000256" key="1">
    <source>
        <dbReference type="ARBA" id="ARBA00006484"/>
    </source>
</evidence>
<dbReference type="Proteomes" id="UP000246078">
    <property type="component" value="Unassembled WGS sequence"/>
</dbReference>
<dbReference type="VEuPathDB" id="TriTrypDB:TCSYLVIO_010066"/>
<dbReference type="VEuPathDB" id="TriTrypDB:TcCLB.506567.70"/>
<dbReference type="Gene3D" id="3.40.50.720">
    <property type="entry name" value="NAD(P)-binding Rossmann-like Domain"/>
    <property type="match status" value="1"/>
</dbReference>
<dbReference type="VEuPathDB" id="TriTrypDB:TcBrA4_0004700"/>
<evidence type="ECO:0000256" key="3">
    <source>
        <dbReference type="ARBA" id="ARBA00048508"/>
    </source>
</evidence>